<evidence type="ECO:0000256" key="1">
    <source>
        <dbReference type="SAM" id="Phobius"/>
    </source>
</evidence>
<sequence>MRKSIKVILLVLCASVLFFVVLFPPFYVYPKTEGLEENRARIAHSTSYYHTTRYYTEEVMRRDWRFIALESGRGGCRPVDWGMIALELTGVLGLWLTSWVIYKLIEKKKHNNV</sequence>
<dbReference type="Proteomes" id="UP000630660">
    <property type="component" value="Unassembled WGS sequence"/>
</dbReference>
<gene>
    <name evidence="2" type="ORF">GF359_00275</name>
</gene>
<reference evidence="2" key="1">
    <citation type="submission" date="2019-11" db="EMBL/GenBank/DDBJ databases">
        <title>Microbial mats filling the niche in hypersaline microbial mats.</title>
        <authorList>
            <person name="Wong H.L."/>
            <person name="Macleod F.I."/>
            <person name="White R.A. III"/>
            <person name="Burns B.P."/>
        </authorList>
    </citation>
    <scope>NUCLEOTIDE SEQUENCE</scope>
    <source>
        <strain evidence="2">Bin_327</strain>
    </source>
</reference>
<feature type="transmembrane region" description="Helical" evidence="1">
    <location>
        <begin position="7"/>
        <end position="29"/>
    </location>
</feature>
<dbReference type="EMBL" id="WJKJ01000008">
    <property type="protein sequence ID" value="MBD3363628.1"/>
    <property type="molecule type" value="Genomic_DNA"/>
</dbReference>
<proteinExistence type="predicted"/>
<keyword evidence="1" id="KW-0472">Membrane</keyword>
<comment type="caution">
    <text evidence="2">The sequence shown here is derived from an EMBL/GenBank/DDBJ whole genome shotgun (WGS) entry which is preliminary data.</text>
</comment>
<accession>A0A9D5QBI0</accession>
<feature type="transmembrane region" description="Helical" evidence="1">
    <location>
        <begin position="81"/>
        <end position="102"/>
    </location>
</feature>
<evidence type="ECO:0000313" key="2">
    <source>
        <dbReference type="EMBL" id="MBD3363628.1"/>
    </source>
</evidence>
<protein>
    <submittedName>
        <fullName evidence="2">Uncharacterized protein</fullName>
    </submittedName>
</protein>
<keyword evidence="1" id="KW-0812">Transmembrane</keyword>
<keyword evidence="1" id="KW-1133">Transmembrane helix</keyword>
<name>A0A9D5QBI0_UNCW3</name>
<organism evidence="2 3">
    <name type="scientific">candidate division WOR-3 bacterium</name>
    <dbReference type="NCBI Taxonomy" id="2052148"/>
    <lineage>
        <taxon>Bacteria</taxon>
        <taxon>Bacteria division WOR-3</taxon>
    </lineage>
</organism>
<dbReference type="AlphaFoldDB" id="A0A9D5QBI0"/>
<evidence type="ECO:0000313" key="3">
    <source>
        <dbReference type="Proteomes" id="UP000630660"/>
    </source>
</evidence>